<keyword evidence="2" id="KW-0223">Dioxygenase</keyword>
<feature type="transmembrane region" description="Helical" evidence="4">
    <location>
        <begin position="27"/>
        <end position="52"/>
    </location>
</feature>
<dbReference type="InterPro" id="IPR007803">
    <property type="entry name" value="Asp/Arg/Pro-Hydrxlase"/>
</dbReference>
<dbReference type="InterPro" id="IPR051821">
    <property type="entry name" value="Asp/Asn_beta-hydroxylase"/>
</dbReference>
<accession>A0A7S4K4J1</accession>
<keyword evidence="4" id="KW-0472">Membrane</keyword>
<evidence type="ECO:0000256" key="1">
    <source>
        <dbReference type="ARBA" id="ARBA00007730"/>
    </source>
</evidence>
<protein>
    <recommendedName>
        <fullName evidence="5">Aspartyl/asparaginy/proline hydroxylase domain-containing protein</fullName>
    </recommendedName>
</protein>
<reference evidence="6" key="1">
    <citation type="submission" date="2021-01" db="EMBL/GenBank/DDBJ databases">
        <authorList>
            <person name="Corre E."/>
            <person name="Pelletier E."/>
            <person name="Niang G."/>
            <person name="Scheremetjew M."/>
            <person name="Finn R."/>
            <person name="Kale V."/>
            <person name="Holt S."/>
            <person name="Cochrane G."/>
            <person name="Meng A."/>
            <person name="Brown T."/>
            <person name="Cohen L."/>
        </authorList>
    </citation>
    <scope>NUCLEOTIDE SEQUENCE</scope>
    <source>
        <strain evidence="6">Isolate 1302-5</strain>
    </source>
</reference>
<organism evidence="6">
    <name type="scientific">Odontella aurita</name>
    <dbReference type="NCBI Taxonomy" id="265563"/>
    <lineage>
        <taxon>Eukaryota</taxon>
        <taxon>Sar</taxon>
        <taxon>Stramenopiles</taxon>
        <taxon>Ochrophyta</taxon>
        <taxon>Bacillariophyta</taxon>
        <taxon>Mediophyceae</taxon>
        <taxon>Biddulphiophycidae</taxon>
        <taxon>Eupodiscales</taxon>
        <taxon>Odontellaceae</taxon>
        <taxon>Odontella</taxon>
    </lineage>
</organism>
<dbReference type="PANTHER" id="PTHR46332:SF5">
    <property type="entry name" value="ASPARTATE BETA-HYDROXYLASE DOMAIN CONTAINING 2"/>
    <property type="match status" value="1"/>
</dbReference>
<dbReference type="Gene3D" id="2.60.120.330">
    <property type="entry name" value="B-lactam Antibiotic, Isopenicillin N Synthase, Chain"/>
    <property type="match status" value="1"/>
</dbReference>
<dbReference type="Pfam" id="PF05118">
    <property type="entry name" value="Asp_Arg_Hydrox"/>
    <property type="match status" value="1"/>
</dbReference>
<evidence type="ECO:0000256" key="3">
    <source>
        <dbReference type="ARBA" id="ARBA00023002"/>
    </source>
</evidence>
<name>A0A7S4K4J1_9STRA</name>
<dbReference type="InterPro" id="IPR027443">
    <property type="entry name" value="IPNS-like_sf"/>
</dbReference>
<sequence length="351" mass="38182">MRGIVRLLDVRSASSCEMEEASNPLPVTLPVAATTLAAVLCSALAIVLANVIRNRRRRSSAGNSDSDEDPYRIARCPNPNCARCRRYEELNRSAKRRLPWVAPANPNSLARIRDAVSLGSKSIDEDGRGDGAAPVPGQRPTVLLVRGLEARPIVTAMHESACRIFDRVGTRDRILSEYTAAMGSNAASPLENDVSSGSWQVLHFLNQGRWVEENATLCSTTAGIIKNITGMMDGTVFGNAFVSTMNPGTHIDLHCGPSNVRHRLHFCLQAPKGVAAGRPKLRVANKEVTWSEGVSFVFDDSIVHSATYSPCEEDRGSVDSASLLRIVLIIDLWHPSLSDEERRAVADLYPS</sequence>
<keyword evidence="3" id="KW-0560">Oxidoreductase</keyword>
<evidence type="ECO:0000259" key="5">
    <source>
        <dbReference type="Pfam" id="PF05118"/>
    </source>
</evidence>
<dbReference type="GO" id="GO:0016020">
    <property type="term" value="C:membrane"/>
    <property type="evidence" value="ECO:0007669"/>
    <property type="project" value="TreeGrafter"/>
</dbReference>
<gene>
    <name evidence="6" type="ORF">OAUR00152_LOCUS39029</name>
</gene>
<dbReference type="AlphaFoldDB" id="A0A7S4K4J1"/>
<dbReference type="SUPFAM" id="SSF51197">
    <property type="entry name" value="Clavaminate synthase-like"/>
    <property type="match status" value="1"/>
</dbReference>
<dbReference type="EMBL" id="HBKQ01057089">
    <property type="protein sequence ID" value="CAE2283546.1"/>
    <property type="molecule type" value="Transcribed_RNA"/>
</dbReference>
<dbReference type="PANTHER" id="PTHR46332">
    <property type="entry name" value="ASPARTATE BETA-HYDROXYLASE DOMAIN-CONTAINING PROTEIN 2"/>
    <property type="match status" value="1"/>
</dbReference>
<evidence type="ECO:0000313" key="6">
    <source>
        <dbReference type="EMBL" id="CAE2283546.1"/>
    </source>
</evidence>
<feature type="domain" description="Aspartyl/asparaginy/proline hydroxylase" evidence="5">
    <location>
        <begin position="173"/>
        <end position="335"/>
    </location>
</feature>
<comment type="similarity">
    <text evidence="1">Belongs to the aspartyl/asparaginyl beta-hydroxylase family.</text>
</comment>
<evidence type="ECO:0000256" key="4">
    <source>
        <dbReference type="SAM" id="Phobius"/>
    </source>
</evidence>
<dbReference type="GO" id="GO:0051213">
    <property type="term" value="F:dioxygenase activity"/>
    <property type="evidence" value="ECO:0007669"/>
    <property type="project" value="UniProtKB-KW"/>
</dbReference>
<keyword evidence="4" id="KW-1133">Transmembrane helix</keyword>
<proteinExistence type="inferred from homology"/>
<keyword evidence="4" id="KW-0812">Transmembrane</keyword>
<evidence type="ECO:0000256" key="2">
    <source>
        <dbReference type="ARBA" id="ARBA00022964"/>
    </source>
</evidence>